<dbReference type="SMART" id="SM00703">
    <property type="entry name" value="NRF"/>
    <property type="match status" value="1"/>
</dbReference>
<keyword evidence="1" id="KW-0472">Membrane</keyword>
<sequence length="648" mass="74330">MMMKTFVKISADSLPENFTLLSESNEATPPADYAEVIASNLIQTSVSNQRLEIETTEITTTIIPTKRQIKLNARQNIIMNQIIGVYALSGIKDPLCKNHTLEFKTALRNFEPWALKMFDSSSKLQAGIFMGNLMEYGSFRQCIEIYENSNYGPIRGQHCTLKVLPNDDLIRYVMSYRNISRTRFKKVRKLMLGAAVSWSVCIPDSCSYKEVLHHFNKTILLVTEGLTLNVTLDERSCYTIKDEVPLGQTECKKKQKRRKWTMYYTSTIIIGGTVCVDTFFMITGLLVTYTFFDQMSKGIKFNLSLFYLHRYLRVTPALMVVALVHGTLIQHLGSGPLWKKTSASVEKPCQYFWWAAMLHIQNYVNPPYICVLPTWYLTCDTLYYFFSPLLIYPLWKWPAFGIIILIITYSLSVAISFYIAWINEYDALSLLSNQFLRSDYFNYYYIAPHTRASTFLIGVGLGYLLYKTKNVEIRMTNLMVLSGWICSFSLLLVSLLGTYPFELENHEYSRIEDSLFLSLSRSAWTLGVAWMVWACNHGYGGPIDYFLSFPTYQILGRISYATFLIHMGAQFLVHGSSKLPGYFSDFSLIYTFFGDIMVSLSLAFFFTLFIESPIIKAESILMKKLAGKNKKIDAVSNLTKDKIKKVLP</sequence>
<keyword evidence="4" id="KW-1185">Reference proteome</keyword>
<name>A0A8K0C9Q7_IGNLU</name>
<protein>
    <recommendedName>
        <fullName evidence="2">Nose resistant-to-fluoxetine protein N-terminal domain-containing protein</fullName>
    </recommendedName>
</protein>
<dbReference type="Proteomes" id="UP000801492">
    <property type="component" value="Unassembled WGS sequence"/>
</dbReference>
<dbReference type="Pfam" id="PF20146">
    <property type="entry name" value="NRF"/>
    <property type="match status" value="1"/>
</dbReference>
<feature type="transmembrane region" description="Helical" evidence="1">
    <location>
        <begin position="262"/>
        <end position="291"/>
    </location>
</feature>
<dbReference type="AlphaFoldDB" id="A0A8K0C9Q7"/>
<feature type="transmembrane region" description="Helical" evidence="1">
    <location>
        <begin position="588"/>
        <end position="610"/>
    </location>
</feature>
<dbReference type="PANTHER" id="PTHR11161">
    <property type="entry name" value="O-ACYLTRANSFERASE"/>
    <property type="match status" value="1"/>
</dbReference>
<proteinExistence type="predicted"/>
<organism evidence="3 4">
    <name type="scientific">Ignelater luminosus</name>
    <name type="common">Cucubano</name>
    <name type="synonym">Pyrophorus luminosus</name>
    <dbReference type="NCBI Taxonomy" id="2038154"/>
    <lineage>
        <taxon>Eukaryota</taxon>
        <taxon>Metazoa</taxon>
        <taxon>Ecdysozoa</taxon>
        <taxon>Arthropoda</taxon>
        <taxon>Hexapoda</taxon>
        <taxon>Insecta</taxon>
        <taxon>Pterygota</taxon>
        <taxon>Neoptera</taxon>
        <taxon>Endopterygota</taxon>
        <taxon>Coleoptera</taxon>
        <taxon>Polyphaga</taxon>
        <taxon>Elateriformia</taxon>
        <taxon>Elateroidea</taxon>
        <taxon>Elateridae</taxon>
        <taxon>Agrypninae</taxon>
        <taxon>Pyrophorini</taxon>
        <taxon>Ignelater</taxon>
    </lineage>
</organism>
<dbReference type="InterPro" id="IPR006621">
    <property type="entry name" value="Nose-resist-to-fluoxetine_N"/>
</dbReference>
<feature type="transmembrane region" description="Helical" evidence="1">
    <location>
        <begin position="478"/>
        <end position="499"/>
    </location>
</feature>
<evidence type="ECO:0000313" key="4">
    <source>
        <dbReference type="Proteomes" id="UP000801492"/>
    </source>
</evidence>
<accession>A0A8K0C9Q7</accession>
<dbReference type="PANTHER" id="PTHR11161:SF0">
    <property type="entry name" value="O-ACYLTRANSFERASE LIKE PROTEIN"/>
    <property type="match status" value="1"/>
</dbReference>
<dbReference type="EMBL" id="VTPC01091094">
    <property type="protein sequence ID" value="KAF2879700.1"/>
    <property type="molecule type" value="Genomic_DNA"/>
</dbReference>
<feature type="transmembrane region" description="Helical" evidence="1">
    <location>
        <begin position="514"/>
        <end position="533"/>
    </location>
</feature>
<feature type="transmembrane region" description="Helical" evidence="1">
    <location>
        <begin position="554"/>
        <end position="573"/>
    </location>
</feature>
<comment type="caution">
    <text evidence="3">The sequence shown here is derived from an EMBL/GenBank/DDBJ whole genome shotgun (WGS) entry which is preliminary data.</text>
</comment>
<evidence type="ECO:0000256" key="1">
    <source>
        <dbReference type="SAM" id="Phobius"/>
    </source>
</evidence>
<keyword evidence="1" id="KW-1133">Transmembrane helix</keyword>
<feature type="transmembrane region" description="Helical" evidence="1">
    <location>
        <begin position="443"/>
        <end position="466"/>
    </location>
</feature>
<keyword evidence="1" id="KW-0812">Transmembrane</keyword>
<dbReference type="Pfam" id="PF01757">
    <property type="entry name" value="Acyl_transf_3"/>
    <property type="match status" value="1"/>
</dbReference>
<dbReference type="OrthoDB" id="118951at2759"/>
<evidence type="ECO:0000259" key="2">
    <source>
        <dbReference type="SMART" id="SM00703"/>
    </source>
</evidence>
<feature type="transmembrane region" description="Helical" evidence="1">
    <location>
        <begin position="375"/>
        <end position="395"/>
    </location>
</feature>
<dbReference type="InterPro" id="IPR052728">
    <property type="entry name" value="O2_lipid_transport_reg"/>
</dbReference>
<feature type="transmembrane region" description="Helical" evidence="1">
    <location>
        <begin position="402"/>
        <end position="423"/>
    </location>
</feature>
<dbReference type="GO" id="GO:0016747">
    <property type="term" value="F:acyltransferase activity, transferring groups other than amino-acyl groups"/>
    <property type="evidence" value="ECO:0007669"/>
    <property type="project" value="InterPro"/>
</dbReference>
<reference evidence="3" key="1">
    <citation type="submission" date="2019-08" db="EMBL/GenBank/DDBJ databases">
        <title>The genome of the North American firefly Photinus pyralis.</title>
        <authorList>
            <consortium name="Photinus pyralis genome working group"/>
            <person name="Fallon T.R."/>
            <person name="Sander Lower S.E."/>
            <person name="Weng J.-K."/>
        </authorList>
    </citation>
    <scope>NUCLEOTIDE SEQUENCE</scope>
    <source>
        <strain evidence="3">TRF0915ILg1</strain>
        <tissue evidence="3">Whole body</tissue>
    </source>
</reference>
<evidence type="ECO:0000313" key="3">
    <source>
        <dbReference type="EMBL" id="KAF2879700.1"/>
    </source>
</evidence>
<gene>
    <name evidence="3" type="ORF">ILUMI_26476</name>
</gene>
<feature type="domain" description="Nose resistant-to-fluoxetine protein N-terminal" evidence="2">
    <location>
        <begin position="93"/>
        <end position="231"/>
    </location>
</feature>
<dbReference type="InterPro" id="IPR002656">
    <property type="entry name" value="Acyl_transf_3_dom"/>
</dbReference>
<feature type="transmembrane region" description="Helical" evidence="1">
    <location>
        <begin position="311"/>
        <end position="330"/>
    </location>
</feature>